<accession>W2HRP9</accession>
<dbReference type="PROSITE" id="PS51257">
    <property type="entry name" value="PROKAR_LIPOPROTEIN"/>
    <property type="match status" value="1"/>
</dbReference>
<dbReference type="AlphaFoldDB" id="W2HRP9"/>
<feature type="region of interest" description="Disordered" evidence="1">
    <location>
        <begin position="43"/>
        <end position="64"/>
    </location>
</feature>
<protein>
    <submittedName>
        <fullName evidence="2">Uncharacterized protein</fullName>
    </submittedName>
</protein>
<reference evidence="2" key="1">
    <citation type="submission" date="2013-11" db="EMBL/GenBank/DDBJ databases">
        <title>The Genome Sequence of Phytophthora parasitica CJ05E6.</title>
        <authorList>
            <consortium name="The Broad Institute Genomics Platform"/>
            <person name="Russ C."/>
            <person name="Tyler B."/>
            <person name="Panabieres F."/>
            <person name="Shan W."/>
            <person name="Tripathy S."/>
            <person name="Grunwald N."/>
            <person name="Machado M."/>
            <person name="Johnson C.S."/>
            <person name="Arredondo F."/>
            <person name="Hong C."/>
            <person name="Coffey M."/>
            <person name="Young S.K."/>
            <person name="Zeng Q."/>
            <person name="Gargeya S."/>
            <person name="Fitzgerald M."/>
            <person name="Abouelleil A."/>
            <person name="Alvarado L."/>
            <person name="Chapman S.B."/>
            <person name="Gainer-Dewar J."/>
            <person name="Goldberg J."/>
            <person name="Griggs A."/>
            <person name="Gujja S."/>
            <person name="Hansen M."/>
            <person name="Howarth C."/>
            <person name="Imamovic A."/>
            <person name="Ireland A."/>
            <person name="Larimer J."/>
            <person name="McCowan C."/>
            <person name="Murphy C."/>
            <person name="Pearson M."/>
            <person name="Poon T.W."/>
            <person name="Priest M."/>
            <person name="Roberts A."/>
            <person name="Saif S."/>
            <person name="Shea T."/>
            <person name="Sykes S."/>
            <person name="Wortman J."/>
            <person name="Nusbaum C."/>
            <person name="Birren B."/>
        </authorList>
    </citation>
    <scope>NUCLEOTIDE SEQUENCE [LARGE SCALE GENOMIC DNA]</scope>
    <source>
        <strain evidence="2">CJ05E6</strain>
    </source>
</reference>
<proteinExistence type="predicted"/>
<name>W2HRP9_PHYNI</name>
<sequence length="118" mass="13040">MAYQFRELVYRILQGAPATSSSCDVIVSAPGVATTVIGQDITKGVAKKRRSKKRNLHKSQPKPKTLYEMSAGHISVKTSSVEKFNVSTQARYGLLYWSMKLKNSPTQKSELTSLSVMS</sequence>
<organism evidence="2">
    <name type="scientific">Phytophthora nicotianae</name>
    <name type="common">Potato buckeye rot agent</name>
    <name type="synonym">Phytophthora parasitica</name>
    <dbReference type="NCBI Taxonomy" id="4792"/>
    <lineage>
        <taxon>Eukaryota</taxon>
        <taxon>Sar</taxon>
        <taxon>Stramenopiles</taxon>
        <taxon>Oomycota</taxon>
        <taxon>Peronosporomycetes</taxon>
        <taxon>Peronosporales</taxon>
        <taxon>Peronosporaceae</taxon>
        <taxon>Phytophthora</taxon>
    </lineage>
</organism>
<evidence type="ECO:0000313" key="2">
    <source>
        <dbReference type="EMBL" id="ETL24590.1"/>
    </source>
</evidence>
<dbReference type="Proteomes" id="UP000053864">
    <property type="component" value="Unassembled WGS sequence"/>
</dbReference>
<dbReference type="EMBL" id="KI676724">
    <property type="protein sequence ID" value="ETL24590.1"/>
    <property type="molecule type" value="Genomic_DNA"/>
</dbReference>
<feature type="compositionally biased region" description="Basic residues" evidence="1">
    <location>
        <begin position="45"/>
        <end position="61"/>
    </location>
</feature>
<evidence type="ECO:0000256" key="1">
    <source>
        <dbReference type="SAM" id="MobiDB-lite"/>
    </source>
</evidence>
<gene>
    <name evidence="2" type="ORF">L916_21418</name>
</gene>